<dbReference type="PANTHER" id="PTHR47947">
    <property type="entry name" value="CYTOCHROME P450 82C3-RELATED"/>
    <property type="match status" value="1"/>
</dbReference>
<keyword evidence="6 8" id="KW-0503">Monooxygenase</keyword>
<feature type="binding site" description="axial binding residue" evidence="7">
    <location>
        <position position="474"/>
    </location>
    <ligand>
        <name>heme</name>
        <dbReference type="ChEBI" id="CHEBI:30413"/>
    </ligand>
    <ligandPart>
        <name>Fe</name>
        <dbReference type="ChEBI" id="CHEBI:18248"/>
    </ligandPart>
</feature>
<gene>
    <name evidence="11" type="ORF">Ahy_B09g095648</name>
    <name evidence="10" type="ORF">DS421_19g645710</name>
</gene>
<comment type="similarity">
    <text evidence="1 8">Belongs to the cytochrome P450 family.</text>
</comment>
<keyword evidence="3 7" id="KW-0479">Metal-binding</keyword>
<evidence type="ECO:0000256" key="2">
    <source>
        <dbReference type="ARBA" id="ARBA00022617"/>
    </source>
</evidence>
<sequence>MDLDTTTYCVQPFAAILALLILYYFTIRSIRSHNNSGSKKRNIKTKVPEIPGGLPIIGHLHLLNDKIPYFRTFSAMADKYGSIFALRLGCHPTIMVSSAELAKECLTTKDRVFASRPGTAGGRFLGYDNAIFGLAPYGQYWREIRKIATLELLSSYRLEKLKHIRDREIYTLVKDLFSFCNCHGNSNKLVSVTISDLIEHMTFNINVQMIAGKRFSDEAIKEEDSEGWRLRKAIRDATYLSGVFVVADAIPWLGWFDFQGYVGFMKRTAKELDSILHRWMDDHMRKRGDDENGNKSENDFLDVLISVFEENDEIYGHKRDIVLKATTLMLVLTGSGSTAMTLTWSLSLLLNHPNAMKAAKEELDTVIGKHKWVQESDIKDLKYLQAIVKETLRLYPPAPLTGIREATEDCYLNGYYVSKGTRLFINLWKLHRDPKTWSNPDAFEPERFLNACSGIDFRGQDFEFIPFSSGRRSCAGMTFGLQVVHLTLARLIQGFDMSRKSGAEVDMSEGLGVALPKKHALDIVLKPRLPLELYEGL</sequence>
<keyword evidence="9" id="KW-0812">Transmembrane</keyword>
<dbReference type="STRING" id="3818.A0A444XFW7"/>
<keyword evidence="9" id="KW-0472">Membrane</keyword>
<dbReference type="InterPro" id="IPR001128">
    <property type="entry name" value="Cyt_P450"/>
</dbReference>
<dbReference type="InterPro" id="IPR050651">
    <property type="entry name" value="Plant_Cytochrome_P450_Monoox"/>
</dbReference>
<feature type="transmembrane region" description="Helical" evidence="9">
    <location>
        <begin position="237"/>
        <end position="256"/>
    </location>
</feature>
<keyword evidence="9" id="KW-1133">Transmembrane helix</keyword>
<reference evidence="11 12" key="1">
    <citation type="submission" date="2019-01" db="EMBL/GenBank/DDBJ databases">
        <title>Sequencing of cultivated peanut Arachis hypogaea provides insights into genome evolution and oil improvement.</title>
        <authorList>
            <person name="Chen X."/>
        </authorList>
    </citation>
    <scope>NUCLEOTIDE SEQUENCE [LARGE SCALE GENOMIC DNA]</scope>
    <source>
        <strain evidence="12">cv. Fuhuasheng</strain>
        <strain evidence="11">GDAAS-fuhuasheng2018</strain>
        <tissue evidence="11">Leaves</tissue>
    </source>
</reference>
<dbReference type="PRINTS" id="PR00463">
    <property type="entry name" value="EP450I"/>
</dbReference>
<evidence type="ECO:0000256" key="9">
    <source>
        <dbReference type="SAM" id="Phobius"/>
    </source>
</evidence>
<dbReference type="AlphaFoldDB" id="A0A444XFW7"/>
<dbReference type="GO" id="GO:0004497">
    <property type="term" value="F:monooxygenase activity"/>
    <property type="evidence" value="ECO:0007669"/>
    <property type="project" value="UniProtKB-KW"/>
</dbReference>
<dbReference type="PROSITE" id="PS00086">
    <property type="entry name" value="CYTOCHROME_P450"/>
    <property type="match status" value="1"/>
</dbReference>
<evidence type="ECO:0000256" key="4">
    <source>
        <dbReference type="ARBA" id="ARBA00023002"/>
    </source>
</evidence>
<keyword evidence="12" id="KW-1185">Reference proteome</keyword>
<dbReference type="GO" id="GO:0016705">
    <property type="term" value="F:oxidoreductase activity, acting on paired donors, with incorporation or reduction of molecular oxygen"/>
    <property type="evidence" value="ECO:0007669"/>
    <property type="project" value="InterPro"/>
</dbReference>
<evidence type="ECO:0000256" key="8">
    <source>
        <dbReference type="RuleBase" id="RU000461"/>
    </source>
</evidence>
<dbReference type="InterPro" id="IPR002401">
    <property type="entry name" value="Cyt_P450_E_grp-I"/>
</dbReference>
<feature type="transmembrane region" description="Helical" evidence="9">
    <location>
        <begin position="12"/>
        <end position="30"/>
    </location>
</feature>
<dbReference type="PANTHER" id="PTHR47947:SF25">
    <property type="entry name" value="DIMETHYLNONATRIENE SYNTHASE"/>
    <property type="match status" value="1"/>
</dbReference>
<protein>
    <submittedName>
        <fullName evidence="10">Cytochrome P450</fullName>
    </submittedName>
</protein>
<organism evidence="11 12">
    <name type="scientific">Arachis hypogaea</name>
    <name type="common">Peanut</name>
    <dbReference type="NCBI Taxonomy" id="3818"/>
    <lineage>
        <taxon>Eukaryota</taxon>
        <taxon>Viridiplantae</taxon>
        <taxon>Streptophyta</taxon>
        <taxon>Embryophyta</taxon>
        <taxon>Tracheophyta</taxon>
        <taxon>Spermatophyta</taxon>
        <taxon>Magnoliopsida</taxon>
        <taxon>eudicotyledons</taxon>
        <taxon>Gunneridae</taxon>
        <taxon>Pentapetalae</taxon>
        <taxon>rosids</taxon>
        <taxon>fabids</taxon>
        <taxon>Fabales</taxon>
        <taxon>Fabaceae</taxon>
        <taxon>Papilionoideae</taxon>
        <taxon>50 kb inversion clade</taxon>
        <taxon>dalbergioids sensu lato</taxon>
        <taxon>Dalbergieae</taxon>
        <taxon>Pterocarpus clade</taxon>
        <taxon>Arachis</taxon>
    </lineage>
</organism>
<dbReference type="SUPFAM" id="SSF48264">
    <property type="entry name" value="Cytochrome P450"/>
    <property type="match status" value="1"/>
</dbReference>
<keyword evidence="5 7" id="KW-0408">Iron</keyword>
<evidence type="ECO:0000256" key="1">
    <source>
        <dbReference type="ARBA" id="ARBA00010617"/>
    </source>
</evidence>
<evidence type="ECO:0000256" key="3">
    <source>
        <dbReference type="ARBA" id="ARBA00022723"/>
    </source>
</evidence>
<dbReference type="FunFam" id="1.10.630.10:FF:000026">
    <property type="entry name" value="Cytochrome P450 82C4"/>
    <property type="match status" value="1"/>
</dbReference>
<dbReference type="PRINTS" id="PR00385">
    <property type="entry name" value="P450"/>
</dbReference>
<dbReference type="Proteomes" id="UP000289738">
    <property type="component" value="Chromosome B09"/>
</dbReference>
<dbReference type="Pfam" id="PF00067">
    <property type="entry name" value="p450"/>
    <property type="match status" value="1"/>
</dbReference>
<comment type="cofactor">
    <cofactor evidence="7">
        <name>heme</name>
        <dbReference type="ChEBI" id="CHEBI:30413"/>
    </cofactor>
</comment>
<dbReference type="EMBL" id="SDMP01000019">
    <property type="protein sequence ID" value="RYQ88477.1"/>
    <property type="molecule type" value="Genomic_DNA"/>
</dbReference>
<evidence type="ECO:0000256" key="6">
    <source>
        <dbReference type="ARBA" id="ARBA00023033"/>
    </source>
</evidence>
<proteinExistence type="inferred from homology"/>
<dbReference type="InterPro" id="IPR036396">
    <property type="entry name" value="Cyt_P450_sf"/>
</dbReference>
<evidence type="ECO:0000256" key="5">
    <source>
        <dbReference type="ARBA" id="ARBA00023004"/>
    </source>
</evidence>
<evidence type="ECO:0000313" key="11">
    <source>
        <dbReference type="EMBL" id="RYQ88477.1"/>
    </source>
</evidence>
<dbReference type="Gene3D" id="1.10.630.10">
    <property type="entry name" value="Cytochrome P450"/>
    <property type="match status" value="1"/>
</dbReference>
<dbReference type="GO" id="GO:0020037">
    <property type="term" value="F:heme binding"/>
    <property type="evidence" value="ECO:0007669"/>
    <property type="project" value="InterPro"/>
</dbReference>
<dbReference type="GO" id="GO:0046246">
    <property type="term" value="P:terpene biosynthetic process"/>
    <property type="evidence" value="ECO:0007669"/>
    <property type="project" value="TreeGrafter"/>
</dbReference>
<evidence type="ECO:0000313" key="12">
    <source>
        <dbReference type="Proteomes" id="UP000289738"/>
    </source>
</evidence>
<dbReference type="Proteomes" id="UP000464620">
    <property type="component" value="Chromosome B09"/>
</dbReference>
<evidence type="ECO:0000313" key="10">
    <source>
        <dbReference type="EMBL" id="QHN76646.1"/>
    </source>
</evidence>
<keyword evidence="2 7" id="KW-0349">Heme</keyword>
<reference evidence="10 13" key="2">
    <citation type="submission" date="2020-01" db="EMBL/GenBank/DDBJ databases">
        <title>Genome sequence of Arachis hypogaea, cultivar Shitouqi.</title>
        <authorList>
            <person name="Zhuang W."/>
            <person name="Chen H."/>
            <person name="Varshney R."/>
            <person name="Wang D."/>
            <person name="Ming R."/>
        </authorList>
    </citation>
    <scope>NUCLEOTIDE SEQUENCE [LARGE SCALE GENOMIC DNA]</scope>
    <source>
        <tissue evidence="10">Young leaf</tissue>
    </source>
</reference>
<evidence type="ECO:0000313" key="13">
    <source>
        <dbReference type="Proteomes" id="UP000464620"/>
    </source>
</evidence>
<accession>A0A444XFW7</accession>
<keyword evidence="4 8" id="KW-0560">Oxidoreductase</keyword>
<dbReference type="InterPro" id="IPR017972">
    <property type="entry name" value="Cyt_P450_CS"/>
</dbReference>
<dbReference type="GO" id="GO:0005506">
    <property type="term" value="F:iron ion binding"/>
    <property type="evidence" value="ECO:0007669"/>
    <property type="project" value="InterPro"/>
</dbReference>
<name>A0A444XFW7_ARAHY</name>
<feature type="transmembrane region" description="Helical" evidence="9">
    <location>
        <begin position="328"/>
        <end position="350"/>
    </location>
</feature>
<dbReference type="EMBL" id="CP031001">
    <property type="protein sequence ID" value="QHN76646.1"/>
    <property type="molecule type" value="Genomic_DNA"/>
</dbReference>
<evidence type="ECO:0000256" key="7">
    <source>
        <dbReference type="PIRSR" id="PIRSR602401-1"/>
    </source>
</evidence>